<dbReference type="Pfam" id="PF17918">
    <property type="entry name" value="TetR_C_15"/>
    <property type="match status" value="1"/>
</dbReference>
<organism evidence="4 5">
    <name type="scientific">Laspinema palackyanum D2a</name>
    <dbReference type="NCBI Taxonomy" id="2953684"/>
    <lineage>
        <taxon>Bacteria</taxon>
        <taxon>Bacillati</taxon>
        <taxon>Cyanobacteriota</taxon>
        <taxon>Cyanophyceae</taxon>
        <taxon>Oscillatoriophycideae</taxon>
        <taxon>Oscillatoriales</taxon>
        <taxon>Laspinemataceae</taxon>
        <taxon>Laspinema</taxon>
        <taxon>Laspinema palackyanum</taxon>
    </lineage>
</organism>
<dbReference type="PANTHER" id="PTHR30055">
    <property type="entry name" value="HTH-TYPE TRANSCRIPTIONAL REGULATOR RUTR"/>
    <property type="match status" value="1"/>
</dbReference>
<name>A0ABT2MVX3_9CYAN</name>
<feature type="domain" description="HTH tetR-type" evidence="3">
    <location>
        <begin position="39"/>
        <end position="99"/>
    </location>
</feature>
<evidence type="ECO:0000256" key="1">
    <source>
        <dbReference type="ARBA" id="ARBA00023125"/>
    </source>
</evidence>
<dbReference type="PRINTS" id="PR00455">
    <property type="entry name" value="HTHTETR"/>
</dbReference>
<reference evidence="4 5" key="1">
    <citation type="journal article" date="2022" name="Front. Microbiol.">
        <title>High genomic differentiation and limited gene flow indicate recent cryptic speciation within the genus Laspinema (cyanobacteria).</title>
        <authorList>
            <person name="Stanojkovic A."/>
            <person name="Skoupy S."/>
            <person name="Skaloud P."/>
            <person name="Dvorak P."/>
        </authorList>
    </citation>
    <scope>NUCLEOTIDE SEQUENCE [LARGE SCALE GENOMIC DNA]</scope>
    <source>
        <strain evidence="4 5">D2a</strain>
    </source>
</reference>
<feature type="DNA-binding region" description="H-T-H motif" evidence="2">
    <location>
        <begin position="62"/>
        <end position="81"/>
    </location>
</feature>
<evidence type="ECO:0000259" key="3">
    <source>
        <dbReference type="PROSITE" id="PS50977"/>
    </source>
</evidence>
<evidence type="ECO:0000256" key="2">
    <source>
        <dbReference type="PROSITE-ProRule" id="PRU00335"/>
    </source>
</evidence>
<accession>A0ABT2MVX3</accession>
<proteinExistence type="predicted"/>
<dbReference type="InterPro" id="IPR001647">
    <property type="entry name" value="HTH_TetR"/>
</dbReference>
<dbReference type="PROSITE" id="PS50977">
    <property type="entry name" value="HTH_TETR_2"/>
    <property type="match status" value="1"/>
</dbReference>
<keyword evidence="1 2" id="KW-0238">DNA-binding</keyword>
<evidence type="ECO:0000313" key="4">
    <source>
        <dbReference type="EMBL" id="MCT7968891.1"/>
    </source>
</evidence>
<keyword evidence="5" id="KW-1185">Reference proteome</keyword>
<sequence>MFIIIRVTAHVCQRSGGKMEEEFSKVEGMRRQPQQMRAIKRVNQILDAAEDLFAEVGYEGATTNAIAARAGTSIGSLYRFFPDKESILKALATRYLEQMHEMFFQLHSPEMATLPLEVYIDRVMDAFDELITAHPGYRAVFFKSRAACPEVQEMDSDLCAQFAGKLAEFYRLKAPHLDPSTGELIALVVVEAVRNLRRLSLTRDDPFQHRVTQEIKKLLLAYLQPYLS</sequence>
<dbReference type="EMBL" id="JAMXFF010000039">
    <property type="protein sequence ID" value="MCT7968891.1"/>
    <property type="molecule type" value="Genomic_DNA"/>
</dbReference>
<dbReference type="Gene3D" id="1.10.357.10">
    <property type="entry name" value="Tetracycline Repressor, domain 2"/>
    <property type="match status" value="1"/>
</dbReference>
<dbReference type="Proteomes" id="UP001525890">
    <property type="component" value="Unassembled WGS sequence"/>
</dbReference>
<dbReference type="Pfam" id="PF00440">
    <property type="entry name" value="TetR_N"/>
    <property type="match status" value="1"/>
</dbReference>
<dbReference type="InterPro" id="IPR009057">
    <property type="entry name" value="Homeodomain-like_sf"/>
</dbReference>
<dbReference type="InterPro" id="IPR041669">
    <property type="entry name" value="TetR_C_15"/>
</dbReference>
<protein>
    <submittedName>
        <fullName evidence="4">TetR/AcrR family transcriptional regulator</fullName>
    </submittedName>
</protein>
<dbReference type="InterPro" id="IPR050109">
    <property type="entry name" value="HTH-type_TetR-like_transc_reg"/>
</dbReference>
<gene>
    <name evidence="4" type="ORF">NG799_21510</name>
</gene>
<comment type="caution">
    <text evidence="4">The sequence shown here is derived from an EMBL/GenBank/DDBJ whole genome shotgun (WGS) entry which is preliminary data.</text>
</comment>
<dbReference type="PANTHER" id="PTHR30055:SF226">
    <property type="entry name" value="HTH-TYPE TRANSCRIPTIONAL REGULATOR PKSA"/>
    <property type="match status" value="1"/>
</dbReference>
<dbReference type="RefSeq" id="WP_368008371.1">
    <property type="nucleotide sequence ID" value="NZ_JAMXFF010000039.1"/>
</dbReference>
<evidence type="ECO:0000313" key="5">
    <source>
        <dbReference type="Proteomes" id="UP001525890"/>
    </source>
</evidence>
<dbReference type="SUPFAM" id="SSF46689">
    <property type="entry name" value="Homeodomain-like"/>
    <property type="match status" value="1"/>
</dbReference>